<name>A0ABW3SIZ4_9BACT</name>
<dbReference type="InterPro" id="IPR021314">
    <property type="entry name" value="DUF2911"/>
</dbReference>
<accession>A0ABW3SIZ4</accession>
<dbReference type="Proteomes" id="UP001597094">
    <property type="component" value="Unassembled WGS sequence"/>
</dbReference>
<keyword evidence="1" id="KW-0732">Signal</keyword>
<feature type="chain" id="PRO_5045221847" evidence="1">
    <location>
        <begin position="26"/>
        <end position="175"/>
    </location>
</feature>
<reference evidence="3" key="1">
    <citation type="journal article" date="2019" name="Int. J. Syst. Evol. Microbiol.">
        <title>The Global Catalogue of Microorganisms (GCM) 10K type strain sequencing project: providing services to taxonomists for standard genome sequencing and annotation.</title>
        <authorList>
            <consortium name="The Broad Institute Genomics Platform"/>
            <consortium name="The Broad Institute Genome Sequencing Center for Infectious Disease"/>
            <person name="Wu L."/>
            <person name="Ma J."/>
        </authorList>
    </citation>
    <scope>NUCLEOTIDE SEQUENCE [LARGE SCALE GENOMIC DNA]</scope>
    <source>
        <strain evidence="3">JCM 31319</strain>
    </source>
</reference>
<comment type="caution">
    <text evidence="2">The sequence shown here is derived from an EMBL/GenBank/DDBJ whole genome shotgun (WGS) entry which is preliminary data.</text>
</comment>
<organism evidence="2 3">
    <name type="scientific">Pontibacter rugosus</name>
    <dbReference type="NCBI Taxonomy" id="1745966"/>
    <lineage>
        <taxon>Bacteria</taxon>
        <taxon>Pseudomonadati</taxon>
        <taxon>Bacteroidota</taxon>
        <taxon>Cytophagia</taxon>
        <taxon>Cytophagales</taxon>
        <taxon>Hymenobacteraceae</taxon>
        <taxon>Pontibacter</taxon>
    </lineage>
</organism>
<dbReference type="Pfam" id="PF11138">
    <property type="entry name" value="DUF2911"/>
    <property type="match status" value="1"/>
</dbReference>
<protein>
    <submittedName>
        <fullName evidence="2">DUF2911 domain-containing protein</fullName>
    </submittedName>
</protein>
<evidence type="ECO:0000256" key="1">
    <source>
        <dbReference type="SAM" id="SignalP"/>
    </source>
</evidence>
<dbReference type="EMBL" id="JBHTLD010000001">
    <property type="protein sequence ID" value="MFD1184623.1"/>
    <property type="molecule type" value="Genomic_DNA"/>
</dbReference>
<evidence type="ECO:0000313" key="2">
    <source>
        <dbReference type="EMBL" id="MFD1184623.1"/>
    </source>
</evidence>
<feature type="signal peptide" evidence="1">
    <location>
        <begin position="1"/>
        <end position="25"/>
    </location>
</feature>
<keyword evidence="3" id="KW-1185">Reference proteome</keyword>
<proteinExistence type="predicted"/>
<evidence type="ECO:0000313" key="3">
    <source>
        <dbReference type="Proteomes" id="UP001597094"/>
    </source>
</evidence>
<sequence>MKKVNQLNSLVMLLVSMLLSMSAFGQDAKPKASPAATATGKAGGANITVNYSSPSVKGREVWGELVPYGKVWRAGANEATTVTVDKPVQVEGKVLPAGTYSFYAIPNENEWTVIFNKTAKQWGTQYDEKQDALRVQVKPRKAATMQERLKYEVTNNGLVLMWENMEVPVAISASK</sequence>
<dbReference type="RefSeq" id="WP_377521957.1">
    <property type="nucleotide sequence ID" value="NZ_JBHTLD010000001.1"/>
</dbReference>
<gene>
    <name evidence="2" type="ORF">ACFQ2O_00295</name>
</gene>